<dbReference type="AlphaFoldDB" id="A0AAI8TRA2"/>
<feature type="transmembrane region" description="Helical" evidence="1">
    <location>
        <begin position="30"/>
        <end position="57"/>
    </location>
</feature>
<keyword evidence="1" id="KW-0812">Transmembrane</keyword>
<organism evidence="2 3">
    <name type="scientific">Mycolicibacterium mageritense</name>
    <name type="common">Mycobacterium mageritense</name>
    <dbReference type="NCBI Taxonomy" id="53462"/>
    <lineage>
        <taxon>Bacteria</taxon>
        <taxon>Bacillati</taxon>
        <taxon>Actinomycetota</taxon>
        <taxon>Actinomycetes</taxon>
        <taxon>Mycobacteriales</taxon>
        <taxon>Mycobacteriaceae</taxon>
        <taxon>Mycolicibacterium</taxon>
    </lineage>
</organism>
<evidence type="ECO:0000313" key="2">
    <source>
        <dbReference type="EMBL" id="BDY27525.1"/>
    </source>
</evidence>
<feature type="transmembrane region" description="Helical" evidence="1">
    <location>
        <begin position="164"/>
        <end position="184"/>
    </location>
</feature>
<dbReference type="RefSeq" id="WP_286214028.1">
    <property type="nucleotide sequence ID" value="NZ_AP027452.1"/>
</dbReference>
<gene>
    <name evidence="2" type="ORF">hbim_01449</name>
</gene>
<keyword evidence="1" id="KW-1133">Transmembrane helix</keyword>
<evidence type="ECO:0008006" key="4">
    <source>
        <dbReference type="Google" id="ProtNLM"/>
    </source>
</evidence>
<name>A0AAI8TRA2_MYCME</name>
<dbReference type="EMBL" id="AP027452">
    <property type="protein sequence ID" value="BDY27525.1"/>
    <property type="molecule type" value="Genomic_DNA"/>
</dbReference>
<dbReference type="InterPro" id="IPR005325">
    <property type="entry name" value="DUF308_memb"/>
</dbReference>
<keyword evidence="1" id="KW-0472">Membrane</keyword>
<evidence type="ECO:0000313" key="3">
    <source>
        <dbReference type="Proteomes" id="UP001241092"/>
    </source>
</evidence>
<accession>A0AAI8TRA2</accession>
<sequence length="192" mass="20229">MAVKVQPEHDNAAGNAWLKRYYFVRAAFSFLWVAAVLTLPAGASAVVGALLVVYPAWDAAANLVDARRNGGMRHNRTQALNTAVSTATAVAVAIALSMSMNAVLGVFGVWASLAGLLQLATAVRRWKSYGAQWPMALSGGQSAVVGVMFLKQANAPELPGVSTIAGYAAFGAIYFVASALFLVVSDRRRRNA</sequence>
<reference evidence="2" key="1">
    <citation type="submission" date="2023-03" db="EMBL/GenBank/DDBJ databases">
        <title>Draft genome sequence of a Mycolicibacterium mageritense strain H4_3_1 isolated from a hybrid biological-inorganic system reactor.</title>
        <authorList>
            <person name="Feng X."/>
            <person name="Kazama D."/>
            <person name="Sato K."/>
            <person name="Kobayashi H."/>
        </authorList>
    </citation>
    <scope>NUCLEOTIDE SEQUENCE</scope>
    <source>
        <strain evidence="2">H4_3_1</strain>
    </source>
</reference>
<evidence type="ECO:0000256" key="1">
    <source>
        <dbReference type="SAM" id="Phobius"/>
    </source>
</evidence>
<dbReference type="Proteomes" id="UP001241092">
    <property type="component" value="Chromosome"/>
</dbReference>
<protein>
    <recommendedName>
        <fullName evidence="4">DUF308 domain-containing protein</fullName>
    </recommendedName>
</protein>
<dbReference type="Pfam" id="PF03729">
    <property type="entry name" value="DUF308"/>
    <property type="match status" value="1"/>
</dbReference>
<proteinExistence type="predicted"/>